<accession>A0A409XLA4</accession>
<feature type="compositionally biased region" description="Acidic residues" evidence="1">
    <location>
        <begin position="124"/>
        <end position="143"/>
    </location>
</feature>
<comment type="caution">
    <text evidence="2">The sequence shown here is derived from an EMBL/GenBank/DDBJ whole genome shotgun (WGS) entry which is preliminary data.</text>
</comment>
<keyword evidence="3" id="KW-1185">Reference proteome</keyword>
<dbReference type="OrthoDB" id="2527272at2759"/>
<dbReference type="AlphaFoldDB" id="A0A409XLA4"/>
<feature type="non-terminal residue" evidence="2">
    <location>
        <position position="1"/>
    </location>
</feature>
<organism evidence="2 3">
    <name type="scientific">Psilocybe cyanescens</name>
    <dbReference type="NCBI Taxonomy" id="93625"/>
    <lineage>
        <taxon>Eukaryota</taxon>
        <taxon>Fungi</taxon>
        <taxon>Dikarya</taxon>
        <taxon>Basidiomycota</taxon>
        <taxon>Agaricomycotina</taxon>
        <taxon>Agaricomycetes</taxon>
        <taxon>Agaricomycetidae</taxon>
        <taxon>Agaricales</taxon>
        <taxon>Agaricineae</taxon>
        <taxon>Strophariaceae</taxon>
        <taxon>Psilocybe</taxon>
    </lineage>
</organism>
<dbReference type="STRING" id="93625.A0A409XLA4"/>
<evidence type="ECO:0000256" key="1">
    <source>
        <dbReference type="SAM" id="MobiDB-lite"/>
    </source>
</evidence>
<dbReference type="EMBL" id="NHYD01001334">
    <property type="protein sequence ID" value="PPQ91511.1"/>
    <property type="molecule type" value="Genomic_DNA"/>
</dbReference>
<gene>
    <name evidence="2" type="ORF">CVT25_007841</name>
</gene>
<reference evidence="2 3" key="1">
    <citation type="journal article" date="2018" name="Evol. Lett.">
        <title>Horizontal gene cluster transfer increased hallucinogenic mushroom diversity.</title>
        <authorList>
            <person name="Reynolds H.T."/>
            <person name="Vijayakumar V."/>
            <person name="Gluck-Thaler E."/>
            <person name="Korotkin H.B."/>
            <person name="Matheny P.B."/>
            <person name="Slot J.C."/>
        </authorList>
    </citation>
    <scope>NUCLEOTIDE SEQUENCE [LARGE SCALE GENOMIC DNA]</scope>
    <source>
        <strain evidence="2 3">2631</strain>
    </source>
</reference>
<protein>
    <submittedName>
        <fullName evidence="2">Uncharacterized protein</fullName>
    </submittedName>
</protein>
<dbReference type="InParanoid" id="A0A409XLA4"/>
<name>A0A409XLA4_PSICY</name>
<dbReference type="Proteomes" id="UP000283269">
    <property type="component" value="Unassembled WGS sequence"/>
</dbReference>
<evidence type="ECO:0000313" key="3">
    <source>
        <dbReference type="Proteomes" id="UP000283269"/>
    </source>
</evidence>
<proteinExistence type="predicted"/>
<feature type="region of interest" description="Disordered" evidence="1">
    <location>
        <begin position="122"/>
        <end position="143"/>
    </location>
</feature>
<evidence type="ECO:0000313" key="2">
    <source>
        <dbReference type="EMBL" id="PPQ91511.1"/>
    </source>
</evidence>
<sequence length="143" mass="16564">WTTGTSPAQYYCIETICSPCVDSYHYINHQSDDYLCQKYCNPAPQDGSAQNLVHIGVDANESPFAQQAFNTQVCEQLNSWLGEFQSIAKCMTPGNFNWFIHAMLFYHTKYVLRKWERNKMVKESEEDEAEDLGIDEEIEEDDD</sequence>